<keyword evidence="3" id="KW-1185">Reference proteome</keyword>
<proteinExistence type="predicted"/>
<protein>
    <submittedName>
        <fullName evidence="2">DUF6247 family protein</fullName>
    </submittedName>
</protein>
<dbReference type="EMBL" id="JBBEGN010000001">
    <property type="protein sequence ID" value="MEJ2866636.1"/>
    <property type="molecule type" value="Genomic_DNA"/>
</dbReference>
<name>A0ABU8MHE6_9PSEU</name>
<comment type="caution">
    <text evidence="2">The sequence shown here is derived from an EMBL/GenBank/DDBJ whole genome shotgun (WGS) entry which is preliminary data.</text>
</comment>
<gene>
    <name evidence="2" type="ORF">WCD74_02595</name>
</gene>
<feature type="region of interest" description="Disordered" evidence="1">
    <location>
        <begin position="1"/>
        <end position="21"/>
    </location>
</feature>
<organism evidence="2 3">
    <name type="scientific">Actinomycetospora aurantiaca</name>
    <dbReference type="NCBI Taxonomy" id="3129233"/>
    <lineage>
        <taxon>Bacteria</taxon>
        <taxon>Bacillati</taxon>
        <taxon>Actinomycetota</taxon>
        <taxon>Actinomycetes</taxon>
        <taxon>Pseudonocardiales</taxon>
        <taxon>Pseudonocardiaceae</taxon>
        <taxon>Actinomycetospora</taxon>
    </lineage>
</organism>
<dbReference type="RefSeq" id="WP_337693254.1">
    <property type="nucleotide sequence ID" value="NZ_JBBEGN010000001.1"/>
</dbReference>
<dbReference type="Pfam" id="PF19760">
    <property type="entry name" value="DUF6247"/>
    <property type="match status" value="1"/>
</dbReference>
<dbReference type="Proteomes" id="UP001385809">
    <property type="component" value="Unassembled WGS sequence"/>
</dbReference>
<feature type="region of interest" description="Disordered" evidence="1">
    <location>
        <begin position="89"/>
        <end position="108"/>
    </location>
</feature>
<sequence length="108" mass="11989">MTRTSEAAVPPPAHPLLPGASPATIRSYLLPEDRSAFADAYGAALDEARRTWELAPLHDVIEQWRRVAVVQSDPARFRRTARRAAEFFTGEPSPEDEPFEVTRSKAGM</sequence>
<evidence type="ECO:0000256" key="1">
    <source>
        <dbReference type="SAM" id="MobiDB-lite"/>
    </source>
</evidence>
<evidence type="ECO:0000313" key="2">
    <source>
        <dbReference type="EMBL" id="MEJ2866636.1"/>
    </source>
</evidence>
<reference evidence="2 3" key="1">
    <citation type="submission" date="2024-03" db="EMBL/GenBank/DDBJ databases">
        <title>Actinomycetospora sp. OC33-EN08, a novel actinomycete isolated from wild orchid (Aerides multiflora).</title>
        <authorList>
            <person name="Suriyachadkun C."/>
        </authorList>
    </citation>
    <scope>NUCLEOTIDE SEQUENCE [LARGE SCALE GENOMIC DNA]</scope>
    <source>
        <strain evidence="2 3">OC33-EN08</strain>
    </source>
</reference>
<accession>A0ABU8MHE6</accession>
<dbReference type="InterPro" id="IPR046214">
    <property type="entry name" value="DUF6247"/>
</dbReference>
<evidence type="ECO:0000313" key="3">
    <source>
        <dbReference type="Proteomes" id="UP001385809"/>
    </source>
</evidence>